<feature type="transmembrane region" description="Helical" evidence="7">
    <location>
        <begin position="349"/>
        <end position="367"/>
    </location>
</feature>
<name>A0A553QNP9_9TELE</name>
<keyword evidence="6 7" id="KW-0472">Membrane</keyword>
<feature type="transmembrane region" description="Helical" evidence="7">
    <location>
        <begin position="282"/>
        <end position="307"/>
    </location>
</feature>
<organism evidence="8 9">
    <name type="scientific">Danionella cerebrum</name>
    <dbReference type="NCBI Taxonomy" id="2873325"/>
    <lineage>
        <taxon>Eukaryota</taxon>
        <taxon>Metazoa</taxon>
        <taxon>Chordata</taxon>
        <taxon>Craniata</taxon>
        <taxon>Vertebrata</taxon>
        <taxon>Euteleostomi</taxon>
        <taxon>Actinopterygii</taxon>
        <taxon>Neopterygii</taxon>
        <taxon>Teleostei</taxon>
        <taxon>Ostariophysi</taxon>
        <taxon>Cypriniformes</taxon>
        <taxon>Danionidae</taxon>
        <taxon>Danioninae</taxon>
        <taxon>Danionella</taxon>
    </lineage>
</organism>
<feature type="transmembrane region" description="Helical" evidence="7">
    <location>
        <begin position="248"/>
        <end position="270"/>
    </location>
</feature>
<dbReference type="InterPro" id="IPR037185">
    <property type="entry name" value="EmrE-like"/>
</dbReference>
<dbReference type="STRING" id="623744.A0A553QNP9"/>
<dbReference type="SUPFAM" id="SSF103481">
    <property type="entry name" value="Multidrug resistance efflux transporter EmrE"/>
    <property type="match status" value="1"/>
</dbReference>
<evidence type="ECO:0000256" key="7">
    <source>
        <dbReference type="SAM" id="Phobius"/>
    </source>
</evidence>
<keyword evidence="5 7" id="KW-1133">Transmembrane helix</keyword>
<feature type="transmembrane region" description="Helical" evidence="7">
    <location>
        <begin position="374"/>
        <end position="395"/>
    </location>
</feature>
<feature type="transmembrane region" description="Helical" evidence="7">
    <location>
        <begin position="401"/>
        <end position="418"/>
    </location>
</feature>
<evidence type="ECO:0000256" key="5">
    <source>
        <dbReference type="ARBA" id="ARBA00022989"/>
    </source>
</evidence>
<reference evidence="8 9" key="1">
    <citation type="journal article" date="2019" name="Sci. Data">
        <title>Hybrid genome assembly and annotation of Danionella translucida.</title>
        <authorList>
            <person name="Kadobianskyi M."/>
            <person name="Schulze L."/>
            <person name="Schuelke M."/>
            <person name="Judkewitz B."/>
        </authorList>
    </citation>
    <scope>NUCLEOTIDE SEQUENCE [LARGE SCALE GENOMIC DNA]</scope>
    <source>
        <strain evidence="8 9">Bolton</strain>
    </source>
</reference>
<dbReference type="EMBL" id="SRMA01025756">
    <property type="protein sequence ID" value="TRY91348.1"/>
    <property type="molecule type" value="Genomic_DNA"/>
</dbReference>
<evidence type="ECO:0000256" key="6">
    <source>
        <dbReference type="ARBA" id="ARBA00023136"/>
    </source>
</evidence>
<comment type="subcellular location">
    <subcellularLocation>
        <location evidence="1">Golgi apparatus membrane</location>
        <topology evidence="1">Multi-pass membrane protein</topology>
    </subcellularLocation>
</comment>
<evidence type="ECO:0000256" key="3">
    <source>
        <dbReference type="ARBA" id="ARBA00022597"/>
    </source>
</evidence>
<evidence type="ECO:0000256" key="2">
    <source>
        <dbReference type="ARBA" id="ARBA00009976"/>
    </source>
</evidence>
<evidence type="ECO:0000256" key="4">
    <source>
        <dbReference type="ARBA" id="ARBA00022692"/>
    </source>
</evidence>
<accession>A0A553QNP9</accession>
<feature type="transmembrane region" description="Helical" evidence="7">
    <location>
        <begin position="123"/>
        <end position="140"/>
    </location>
</feature>
<dbReference type="Pfam" id="PF04142">
    <property type="entry name" value="Nuc_sug_transp"/>
    <property type="match status" value="1"/>
</dbReference>
<dbReference type="OrthoDB" id="419167at2759"/>
<dbReference type="GO" id="GO:0000139">
    <property type="term" value="C:Golgi membrane"/>
    <property type="evidence" value="ECO:0007669"/>
    <property type="project" value="UniProtKB-SubCell"/>
</dbReference>
<keyword evidence="4 7" id="KW-0812">Transmembrane</keyword>
<comment type="similarity">
    <text evidence="2">Belongs to the nucleotide-sugar transporter family. SLC35A subfamily.</text>
</comment>
<keyword evidence="3" id="KW-0762">Sugar transport</keyword>
<dbReference type="PANTHER" id="PTHR10231">
    <property type="entry name" value="NUCLEOTIDE-SUGAR TRANSMEMBRANE TRANSPORTER"/>
    <property type="match status" value="1"/>
</dbReference>
<comment type="caution">
    <text evidence="8">The sequence shown here is derived from an EMBL/GenBank/DDBJ whole genome shotgun (WGS) entry which is preliminary data.</text>
</comment>
<feature type="transmembrane region" description="Helical" evidence="7">
    <location>
        <begin position="152"/>
        <end position="174"/>
    </location>
</feature>
<sequence>MAEDKDPVTRLKDLAQLRDQLEEIQRKVETEVQAGVPQFFIQEEASEAVPFILCTQFEGNIGVELTGSSILASPFLKGFLAGYVVSRLRSSAILGSIEINKEIVRMIAVKDGYSKPRLQRIRWLLLLLFLVFIYGSHAPLISLTKIDGQVPFSASSCVVLIELTKLLFSVASLLASGHWSTLKKSVSILNMAPYSIPAALYTFNNNLVVFMQSYMDPSSFQVLSNLKILSTALLYSSCLGRHLHGRQWLALGLLVAAGIFHSAFSLSWGAPDESSSGGLHVSSWGFLCMFLYCLVSGLAAVYTEHVLKTQCLPLSIQNLFLYAFGVGINLGSHLWSGGQQGFFEGYSELVWIIIAGQAANGLLMSVVMKHGTGITRLFVISSAMLVNAVLSWGLLGLQLTPYFLFPVVLIGVAVYLYYS</sequence>
<dbReference type="NCBIfam" id="TIGR00803">
    <property type="entry name" value="nst"/>
    <property type="match status" value="1"/>
</dbReference>
<gene>
    <name evidence="8" type="ORF">DNTS_030148</name>
</gene>
<evidence type="ECO:0008006" key="10">
    <source>
        <dbReference type="Google" id="ProtNLM"/>
    </source>
</evidence>
<dbReference type="AlphaFoldDB" id="A0A553QNP9"/>
<dbReference type="GO" id="GO:0015165">
    <property type="term" value="F:pyrimidine nucleotide-sugar transmembrane transporter activity"/>
    <property type="evidence" value="ECO:0007669"/>
    <property type="project" value="InterPro"/>
</dbReference>
<evidence type="ECO:0000313" key="9">
    <source>
        <dbReference type="Proteomes" id="UP000316079"/>
    </source>
</evidence>
<keyword evidence="3" id="KW-0813">Transport</keyword>
<evidence type="ECO:0000256" key="1">
    <source>
        <dbReference type="ARBA" id="ARBA00004653"/>
    </source>
</evidence>
<protein>
    <recommendedName>
        <fullName evidence="10">Sugar phosphate transporter domain-containing protein</fullName>
    </recommendedName>
</protein>
<keyword evidence="9" id="KW-1185">Reference proteome</keyword>
<feature type="transmembrane region" description="Helical" evidence="7">
    <location>
        <begin position="319"/>
        <end position="337"/>
    </location>
</feature>
<dbReference type="InterPro" id="IPR007271">
    <property type="entry name" value="Nuc_sug_transpt"/>
</dbReference>
<dbReference type="Proteomes" id="UP000316079">
    <property type="component" value="Unassembled WGS sequence"/>
</dbReference>
<proteinExistence type="inferred from homology"/>
<evidence type="ECO:0000313" key="8">
    <source>
        <dbReference type="EMBL" id="TRY91348.1"/>
    </source>
</evidence>